<name>A0A1F6T8G5_9PROT</name>
<dbReference type="AlphaFoldDB" id="A0A1F6T8G5"/>
<comment type="caution">
    <text evidence="2">The sequence shown here is derived from an EMBL/GenBank/DDBJ whole genome shotgun (WGS) entry which is preliminary data.</text>
</comment>
<dbReference type="PANTHER" id="PTHR11895:SF151">
    <property type="entry name" value="GLUTAMYL-TRNA(GLN) AMIDOTRANSFERASE SUBUNIT A"/>
    <property type="match status" value="1"/>
</dbReference>
<protein>
    <recommendedName>
        <fullName evidence="1">Amidase domain-containing protein</fullName>
    </recommendedName>
</protein>
<dbReference type="InterPro" id="IPR036928">
    <property type="entry name" value="AS_sf"/>
</dbReference>
<dbReference type="InterPro" id="IPR023631">
    <property type="entry name" value="Amidase_dom"/>
</dbReference>
<accession>A0A1F6T8G5</accession>
<evidence type="ECO:0000313" key="2">
    <source>
        <dbReference type="EMBL" id="OGI41376.1"/>
    </source>
</evidence>
<dbReference type="EMBL" id="MFSQ01000015">
    <property type="protein sequence ID" value="OGI41376.1"/>
    <property type="molecule type" value="Genomic_DNA"/>
</dbReference>
<proteinExistence type="predicted"/>
<gene>
    <name evidence="2" type="ORF">A2140_08175</name>
</gene>
<dbReference type="GO" id="GO:0003824">
    <property type="term" value="F:catalytic activity"/>
    <property type="evidence" value="ECO:0007669"/>
    <property type="project" value="InterPro"/>
</dbReference>
<organism evidence="2 3">
    <name type="scientific">Candidatus Muproteobacteria bacterium RBG_16_62_13</name>
    <dbReference type="NCBI Taxonomy" id="1817756"/>
    <lineage>
        <taxon>Bacteria</taxon>
        <taxon>Pseudomonadati</taxon>
        <taxon>Pseudomonadota</taxon>
        <taxon>Candidatus Muproteobacteria</taxon>
    </lineage>
</organism>
<dbReference type="Pfam" id="PF01425">
    <property type="entry name" value="Amidase"/>
    <property type="match status" value="1"/>
</dbReference>
<sequence length="450" mass="48579">MKKPYQLGVTNLLEELRLRESTSEQLMTSLIARIDSREPAVHAWAHFDRAQALERARSADRHIRAGKSGELLGIPVGIKDVIDVHDMPTARGSPLFAGRIPERSATIVDRLEHAGGFVMGKTVTAEFAYLHPGPTRNPWNPAHTPGGSSMGSAAAVADGMVPVAIGTQTNGSVIRPAAFCGCVGYKPSQGLLPRTGVQPFSPTLDQLGIFTRSVPDAAIVTGALIGFDPKDPMSLSDMSLSPTDFMLRSQYQPPRLAVVRSPVWHLAEPTQRQRFEENVNALRAAGASVEDLDLGSAFETAHEALRIIMFAEGAVTFAKLHAQHSARLSPELNQLIEEGSRLRATRFEEAREQRLRLRTELSRRMMNCDAIVTPPARGEAPASLGHTGDPSFCTIWTLCGVPAITVPVGVGPLGLPLGLQLVGRFLEDPALLTVAQWCVQAIGLPERMPA</sequence>
<dbReference type="Gene3D" id="3.90.1300.10">
    <property type="entry name" value="Amidase signature (AS) domain"/>
    <property type="match status" value="1"/>
</dbReference>
<dbReference type="PANTHER" id="PTHR11895">
    <property type="entry name" value="TRANSAMIDASE"/>
    <property type="match status" value="1"/>
</dbReference>
<dbReference type="SUPFAM" id="SSF75304">
    <property type="entry name" value="Amidase signature (AS) enzymes"/>
    <property type="match status" value="1"/>
</dbReference>
<reference evidence="2 3" key="1">
    <citation type="journal article" date="2016" name="Nat. Commun.">
        <title>Thousands of microbial genomes shed light on interconnected biogeochemical processes in an aquifer system.</title>
        <authorList>
            <person name="Anantharaman K."/>
            <person name="Brown C.T."/>
            <person name="Hug L.A."/>
            <person name="Sharon I."/>
            <person name="Castelle C.J."/>
            <person name="Probst A.J."/>
            <person name="Thomas B.C."/>
            <person name="Singh A."/>
            <person name="Wilkins M.J."/>
            <person name="Karaoz U."/>
            <person name="Brodie E.L."/>
            <person name="Williams K.H."/>
            <person name="Hubbard S.S."/>
            <person name="Banfield J.F."/>
        </authorList>
    </citation>
    <scope>NUCLEOTIDE SEQUENCE [LARGE SCALE GENOMIC DNA]</scope>
</reference>
<evidence type="ECO:0000313" key="3">
    <source>
        <dbReference type="Proteomes" id="UP000178379"/>
    </source>
</evidence>
<feature type="domain" description="Amidase" evidence="1">
    <location>
        <begin position="26"/>
        <end position="432"/>
    </location>
</feature>
<dbReference type="STRING" id="1817756.A2140_08175"/>
<dbReference type="InterPro" id="IPR000120">
    <property type="entry name" value="Amidase"/>
</dbReference>
<evidence type="ECO:0000259" key="1">
    <source>
        <dbReference type="Pfam" id="PF01425"/>
    </source>
</evidence>
<dbReference type="Proteomes" id="UP000178379">
    <property type="component" value="Unassembled WGS sequence"/>
</dbReference>